<dbReference type="Pfam" id="PF01477">
    <property type="entry name" value="PLAT"/>
    <property type="match status" value="1"/>
</dbReference>
<dbReference type="GO" id="GO:0016702">
    <property type="term" value="F:oxidoreductase activity, acting on single donors with incorporation of molecular oxygen, incorporation of two atoms of oxygen"/>
    <property type="evidence" value="ECO:0007669"/>
    <property type="project" value="InterPro"/>
</dbReference>
<dbReference type="Pfam" id="PF00305">
    <property type="entry name" value="Lipoxygenase"/>
    <property type="match status" value="2"/>
</dbReference>
<feature type="non-terminal residue" evidence="8">
    <location>
        <position position="1"/>
    </location>
</feature>
<keyword evidence="9" id="KW-1185">Reference proteome</keyword>
<keyword evidence="3" id="KW-0560">Oxidoreductase</keyword>
<dbReference type="InterPro" id="IPR000907">
    <property type="entry name" value="LipOase"/>
</dbReference>
<dbReference type="Proteomes" id="UP000275408">
    <property type="component" value="Unassembled WGS sequence"/>
</dbReference>
<evidence type="ECO:0000259" key="7">
    <source>
        <dbReference type="PROSITE" id="PS51393"/>
    </source>
</evidence>
<evidence type="ECO:0000256" key="3">
    <source>
        <dbReference type="ARBA" id="ARBA00023002"/>
    </source>
</evidence>
<dbReference type="PROSITE" id="PS00081">
    <property type="entry name" value="LIPOXYGENASE_2"/>
    <property type="match status" value="1"/>
</dbReference>
<comment type="caution">
    <text evidence="8">The sequence shown here is derived from an EMBL/GenBank/DDBJ whole genome shotgun (WGS) entry which is preliminary data.</text>
</comment>
<feature type="domain" description="PLAT" evidence="6">
    <location>
        <begin position="339"/>
        <end position="457"/>
    </location>
</feature>
<evidence type="ECO:0000313" key="9">
    <source>
        <dbReference type="Proteomes" id="UP000275408"/>
    </source>
</evidence>
<organism evidence="8 9">
    <name type="scientific">Pocillopora damicornis</name>
    <name type="common">Cauliflower coral</name>
    <name type="synonym">Millepora damicornis</name>
    <dbReference type="NCBI Taxonomy" id="46731"/>
    <lineage>
        <taxon>Eukaryota</taxon>
        <taxon>Metazoa</taxon>
        <taxon>Cnidaria</taxon>
        <taxon>Anthozoa</taxon>
        <taxon>Hexacorallia</taxon>
        <taxon>Scleractinia</taxon>
        <taxon>Astrocoeniina</taxon>
        <taxon>Pocilloporidae</taxon>
        <taxon>Pocillopora</taxon>
    </lineage>
</organism>
<dbReference type="InterPro" id="IPR020835">
    <property type="entry name" value="Catalase_sf"/>
</dbReference>
<dbReference type="AlphaFoldDB" id="A0A3M6UXW0"/>
<keyword evidence="4" id="KW-0443">Lipid metabolism</keyword>
<evidence type="ECO:0000256" key="4">
    <source>
        <dbReference type="ARBA" id="ARBA00023098"/>
    </source>
</evidence>
<sequence>ILAKSIFDGVKLGIEKEKLKWIFGAIALSGGKRPTHAIGVAAQGIATVVSEPKFPSCEFLTPGKSFRVCLRHASLKGKDDAMSDFRGASIRFADSDQEDSPLDIIMSTGRPAVLSNVQTIYDALESYRSGNVKEFYLNNPVRFASNIDGLRRAPNSYYDQRYYSETIMGLKAFDSVERYVRFRLVPADGSLETGLLSKDEQRKAWEQERLQTETRPKEYLTEEFKARISRGPVKYKLQLTLHEVRSDDPPNILDIGRYWDENAHSWLDVADVTLTTILSPQASEALRFNVGNLPSSIYLLQARGTQHSNCIAHIRKEVYQRTQTIRLSRKANIKPDHVATYRIRVETGERLRAGTDANISVSLTGTRGKTEKLFLSSWSNDLEAGHKDEYTLQAMDVGEILMIHLHNDGAYSWHKHPHWFVNRITVTSSEQKDPFEFPCFRWVVSDMTLFIGKAVLPFQDQPEAGHVFIVDYKELRGIKRGGKDSNYKSHYAAEPICLFYVKNSGDLVPIAIQLFQEPSENNPIWTPGDTHYDWLLAKMWFRNADHQVHQMGTHLTKTHLLMEAFAVASWRQLPSIHPIFQLLFPHLRSVMAINTIGRNELIAKGGICDKTLSIGGGGHIQLLEKTYKNFKFEMLSLPGMDDGLLMWNAISDFLQEFVAIFYASDEDVIKDHELQSFVKDIHENGFPKRDQLVHLLTCIVFGCSCQHAAVNYAQMEFTGFVPNVPPVMRLPPPTRKNEVTLKTIMDTLPSHYQTGWHVATVYTLTRMAENERFIGDYSQSSLTGKEVENAVSRFQSSLQRISDAIKERNRSLEFPYPWLLPERVPNSVAI</sequence>
<dbReference type="InterPro" id="IPR001024">
    <property type="entry name" value="PLAT/LH2_dom"/>
</dbReference>
<evidence type="ECO:0008006" key="10">
    <source>
        <dbReference type="Google" id="ProtNLM"/>
    </source>
</evidence>
<accession>A0A3M6UXW0</accession>
<reference evidence="8 9" key="1">
    <citation type="journal article" date="2018" name="Sci. Rep.">
        <title>Comparative analysis of the Pocillopora damicornis genome highlights role of immune system in coral evolution.</title>
        <authorList>
            <person name="Cunning R."/>
            <person name="Bay R.A."/>
            <person name="Gillette P."/>
            <person name="Baker A.C."/>
            <person name="Traylor-Knowles N."/>
        </authorList>
    </citation>
    <scope>NUCLEOTIDE SEQUENCE [LARGE SCALE GENOMIC DNA]</scope>
    <source>
        <strain evidence="8">RSMAS</strain>
        <tissue evidence="8">Whole animal</tissue>
    </source>
</reference>
<dbReference type="InterPro" id="IPR036226">
    <property type="entry name" value="LipOase_C_sf"/>
</dbReference>
<dbReference type="GO" id="GO:0046872">
    <property type="term" value="F:metal ion binding"/>
    <property type="evidence" value="ECO:0007669"/>
    <property type="project" value="UniProtKB-KW"/>
</dbReference>
<comment type="caution">
    <text evidence="5">Lacks conserved residue(s) required for the propagation of feature annotation.</text>
</comment>
<evidence type="ECO:0000256" key="5">
    <source>
        <dbReference type="PROSITE-ProRule" id="PRU00152"/>
    </source>
</evidence>
<evidence type="ECO:0000259" key="6">
    <source>
        <dbReference type="PROSITE" id="PS50095"/>
    </source>
</evidence>
<dbReference type="SUPFAM" id="SSF48484">
    <property type="entry name" value="Lipoxigenase"/>
    <property type="match status" value="1"/>
</dbReference>
<dbReference type="PROSITE" id="PS51393">
    <property type="entry name" value="LIPOXYGENASE_3"/>
    <property type="match status" value="1"/>
</dbReference>
<dbReference type="Gene3D" id="3.10.450.60">
    <property type="match status" value="1"/>
</dbReference>
<name>A0A3M6UXW0_POCDA</name>
<dbReference type="PRINTS" id="PR00087">
    <property type="entry name" value="LIPOXYGENASE"/>
</dbReference>
<dbReference type="Gene3D" id="2.40.180.10">
    <property type="entry name" value="Catalase core domain"/>
    <property type="match status" value="1"/>
</dbReference>
<protein>
    <recommendedName>
        <fullName evidence="10">Lipoxygenase domain-containing protein</fullName>
    </recommendedName>
</protein>
<dbReference type="SMART" id="SM00308">
    <property type="entry name" value="LH2"/>
    <property type="match status" value="1"/>
</dbReference>
<dbReference type="OrthoDB" id="407298at2759"/>
<dbReference type="Gene3D" id="1.20.245.10">
    <property type="entry name" value="Lipoxygenase-1, Domain 5"/>
    <property type="match status" value="1"/>
</dbReference>
<keyword evidence="1" id="KW-0479">Metal-binding</keyword>
<dbReference type="EMBL" id="RCHS01000516">
    <property type="protein sequence ID" value="RMX58429.1"/>
    <property type="molecule type" value="Genomic_DNA"/>
</dbReference>
<dbReference type="SUPFAM" id="SSF49723">
    <property type="entry name" value="Lipase/lipooxygenase domain (PLAT/LH2 domain)"/>
    <property type="match status" value="1"/>
</dbReference>
<keyword evidence="2" id="KW-0223">Dioxygenase</keyword>
<dbReference type="GO" id="GO:0020037">
    <property type="term" value="F:heme binding"/>
    <property type="evidence" value="ECO:0007669"/>
    <property type="project" value="InterPro"/>
</dbReference>
<evidence type="ECO:0000313" key="8">
    <source>
        <dbReference type="EMBL" id="RMX58429.1"/>
    </source>
</evidence>
<dbReference type="InterPro" id="IPR036392">
    <property type="entry name" value="PLAT/LH2_dom_sf"/>
</dbReference>
<evidence type="ECO:0000256" key="2">
    <source>
        <dbReference type="ARBA" id="ARBA00022964"/>
    </source>
</evidence>
<dbReference type="PROSITE" id="PS50095">
    <property type="entry name" value="PLAT"/>
    <property type="match status" value="1"/>
</dbReference>
<dbReference type="InterPro" id="IPR013819">
    <property type="entry name" value="LipOase_C"/>
</dbReference>
<evidence type="ECO:0000256" key="1">
    <source>
        <dbReference type="ARBA" id="ARBA00022723"/>
    </source>
</evidence>
<dbReference type="PANTHER" id="PTHR11771">
    <property type="entry name" value="LIPOXYGENASE"/>
    <property type="match status" value="1"/>
</dbReference>
<dbReference type="GO" id="GO:0034440">
    <property type="term" value="P:lipid oxidation"/>
    <property type="evidence" value="ECO:0007669"/>
    <property type="project" value="InterPro"/>
</dbReference>
<dbReference type="SUPFAM" id="SSF56634">
    <property type="entry name" value="Heme-dependent catalase-like"/>
    <property type="match status" value="1"/>
</dbReference>
<feature type="domain" description="Lipoxygenase" evidence="7">
    <location>
        <begin position="459"/>
        <end position="830"/>
    </location>
</feature>
<dbReference type="InterPro" id="IPR020834">
    <property type="entry name" value="LipOase_CS"/>
</dbReference>
<proteinExistence type="predicted"/>
<gene>
    <name evidence="8" type="ORF">pdam_00019691</name>
</gene>